<comment type="caution">
    <text evidence="2">The sequence shown here is derived from an EMBL/GenBank/DDBJ whole genome shotgun (WGS) entry which is preliminary data.</text>
</comment>
<keyword evidence="3" id="KW-1185">Reference proteome</keyword>
<dbReference type="PANTHER" id="PTHR12924">
    <property type="entry name" value="TRANSLOCON-ASSOCIATED PROTEIN, ALPHA SUBUNIT"/>
    <property type="match status" value="1"/>
</dbReference>
<dbReference type="GeneID" id="25260087"/>
<feature type="transmembrane region" description="Helical" evidence="1">
    <location>
        <begin position="837"/>
        <end position="855"/>
    </location>
</feature>
<reference evidence="2 3" key="1">
    <citation type="submission" date="2014-04" db="EMBL/GenBank/DDBJ databases">
        <title>A new species of microsporidia sheds light on the evolution of extreme parasitism.</title>
        <authorList>
            <person name="Haag K.L."/>
            <person name="James T.Y."/>
            <person name="Larsson R."/>
            <person name="Schaer T.M."/>
            <person name="Refardt D."/>
            <person name="Pombert J.-F."/>
            <person name="Ebert D."/>
        </authorList>
    </citation>
    <scope>NUCLEOTIDE SEQUENCE [LARGE SCALE GENOMIC DNA]</scope>
    <source>
        <strain evidence="2 3">UGP3</strain>
        <tissue evidence="2">Spores</tissue>
    </source>
</reference>
<name>A0A098VPS7_9MICR</name>
<proteinExistence type="predicted"/>
<evidence type="ECO:0000313" key="2">
    <source>
        <dbReference type="EMBL" id="KGG51028.1"/>
    </source>
</evidence>
<evidence type="ECO:0000313" key="3">
    <source>
        <dbReference type="Proteomes" id="UP000029725"/>
    </source>
</evidence>
<dbReference type="PANTHER" id="PTHR12924:SF0">
    <property type="entry name" value="TRANSLOCON-ASSOCIATED PROTEIN SUBUNIT ALPHA"/>
    <property type="match status" value="1"/>
</dbReference>
<gene>
    <name evidence="2" type="ORF">DI09_47p60</name>
</gene>
<keyword evidence="1" id="KW-0472">Membrane</keyword>
<dbReference type="EMBL" id="JMKJ01000421">
    <property type="protein sequence ID" value="KGG51028.1"/>
    <property type="molecule type" value="Genomic_DNA"/>
</dbReference>
<keyword evidence="1" id="KW-1133">Transmembrane helix</keyword>
<accession>A0A098VPS7</accession>
<dbReference type="AlphaFoldDB" id="A0A098VPS7"/>
<keyword evidence="1" id="KW-0812">Transmembrane</keyword>
<dbReference type="GO" id="GO:0005783">
    <property type="term" value="C:endoplasmic reticulum"/>
    <property type="evidence" value="ECO:0007669"/>
    <property type="project" value="TreeGrafter"/>
</dbReference>
<dbReference type="HOGENOM" id="CLU_330112_0_0_1"/>
<dbReference type="Proteomes" id="UP000029725">
    <property type="component" value="Unassembled WGS sequence"/>
</dbReference>
<sequence length="869" mass="99193">MEYATGAPALPRLYFLIQSTLEEGPFSILGLSNSDILYLTKKAKIQSLASIERKISPESKKETEVFSVSSQKDPRIVFSGRKKVFQTSLKRPETNLALKEQMPNFLKVSVAFTKLAPHIIKIVASTINEGNHEAKSTAASSKDAKVVHWVVEPFENQAPEIISPISEQVQSLFDEVEGIMQVASSESEPKKVVESIPSPRPEEPTPEHLAFDAEALYNVKLAINQFDIETRREFDKFLNLLKNVLQGIVSPFTVLVEKVPKELIELMVSFLGLLEDIVGPNHMDTFNLIIRWVISGASFLLDEHNLSNEEWFDNGSTLINEGKSLFKEISSLYMDPWLQNWIKRFREQFKKGKEELSARIPPIPKRIDFSEFNIYTTLTRAKEWSNYIFFELPRYLKELAWQFPMLLFPFWFKRAFKGPIPRIELRQKKFQGWIDNIESLVGSWDIALQSISKIYPKKDKWSKESVIEPWTPGLNRIPAVAADSEPVTRWIVNLDISNLLLRDARYFYKYKSRWFTLGFKKKAFADGGRLDIEMGRKKRKDALKKRGISIILELGVPEILGSPIISQPSSSSFWGILLTGIKVNVNDITLRVKSDKHPRMYPIVLPFTNSAIRRNMETLIKDETIRLINVQPSAMKALFLLVAFALIFYTFKTSATSSKSSIADDGTLFSESRTDQNIAIEDYLKKTYSYLYPTEDTSQIGSFLSLSPELFTKASAINSKGPFHKIVAGLPNRFVLGLKNYWFEPLHVLGVSGFITTPDFSRSVRNISFQRQWTSVSSLETASLILEFIPDFEAPSMGLILLVEFTDRHKEVVYHSIAYKEIIQIVSAPDSLYDTQTFLLLVIFLGFFGLAVSFFKRKIAQKSVHQKKK</sequence>
<keyword evidence="2" id="KW-0675">Receptor</keyword>
<protein>
    <submittedName>
        <fullName evidence="2">Putative signal sequence receptor alpha chain protein</fullName>
    </submittedName>
</protein>
<dbReference type="VEuPathDB" id="MicrosporidiaDB:DI09_47p60"/>
<organism evidence="2 3">
    <name type="scientific">Mitosporidium daphniae</name>
    <dbReference type="NCBI Taxonomy" id="1485682"/>
    <lineage>
        <taxon>Eukaryota</taxon>
        <taxon>Fungi</taxon>
        <taxon>Fungi incertae sedis</taxon>
        <taxon>Microsporidia</taxon>
        <taxon>Mitosporidium</taxon>
    </lineage>
</organism>
<dbReference type="RefSeq" id="XP_013237479.1">
    <property type="nucleotide sequence ID" value="XM_013382025.1"/>
</dbReference>
<evidence type="ECO:0000256" key="1">
    <source>
        <dbReference type="SAM" id="Phobius"/>
    </source>
</evidence>